<evidence type="ECO:0000313" key="2">
    <source>
        <dbReference type="Proteomes" id="UP001060215"/>
    </source>
</evidence>
<accession>A0ACC0ISW0</accession>
<sequence length="77" mass="8303">MEVGGRRTEEVQREMEEGVKEGHSRWKGVAGERGNCREEGGIAATARTEWGRGGEIVETCFAFEEATSGKGSGSQVN</sequence>
<proteinExistence type="predicted"/>
<keyword evidence="2" id="KW-1185">Reference proteome</keyword>
<dbReference type="Proteomes" id="UP001060215">
    <property type="component" value="Chromosome 1"/>
</dbReference>
<name>A0ACC0ISW0_9ERIC</name>
<evidence type="ECO:0000313" key="1">
    <source>
        <dbReference type="EMBL" id="KAI8028720.1"/>
    </source>
</evidence>
<dbReference type="EMBL" id="CM045758">
    <property type="protein sequence ID" value="KAI8028720.1"/>
    <property type="molecule type" value="Genomic_DNA"/>
</dbReference>
<comment type="caution">
    <text evidence="1">The sequence shown here is derived from an EMBL/GenBank/DDBJ whole genome shotgun (WGS) entry which is preliminary data.</text>
</comment>
<reference evidence="1 2" key="1">
    <citation type="journal article" date="2022" name="Plant J.">
        <title>Chromosome-level genome of Camellia lanceoleosa provides a valuable resource for understanding genome evolution and self-incompatibility.</title>
        <authorList>
            <person name="Gong W."/>
            <person name="Xiao S."/>
            <person name="Wang L."/>
            <person name="Liao Z."/>
            <person name="Chang Y."/>
            <person name="Mo W."/>
            <person name="Hu G."/>
            <person name="Li W."/>
            <person name="Zhao G."/>
            <person name="Zhu H."/>
            <person name="Hu X."/>
            <person name="Ji K."/>
            <person name="Xiang X."/>
            <person name="Song Q."/>
            <person name="Yuan D."/>
            <person name="Jin S."/>
            <person name="Zhang L."/>
        </authorList>
    </citation>
    <scope>NUCLEOTIDE SEQUENCE [LARGE SCALE GENOMIC DNA]</scope>
    <source>
        <strain evidence="1">SQ_2022a</strain>
    </source>
</reference>
<organism evidence="1 2">
    <name type="scientific">Camellia lanceoleosa</name>
    <dbReference type="NCBI Taxonomy" id="1840588"/>
    <lineage>
        <taxon>Eukaryota</taxon>
        <taxon>Viridiplantae</taxon>
        <taxon>Streptophyta</taxon>
        <taxon>Embryophyta</taxon>
        <taxon>Tracheophyta</taxon>
        <taxon>Spermatophyta</taxon>
        <taxon>Magnoliopsida</taxon>
        <taxon>eudicotyledons</taxon>
        <taxon>Gunneridae</taxon>
        <taxon>Pentapetalae</taxon>
        <taxon>asterids</taxon>
        <taxon>Ericales</taxon>
        <taxon>Theaceae</taxon>
        <taxon>Camellia</taxon>
    </lineage>
</organism>
<gene>
    <name evidence="1" type="ORF">LOK49_LG01G02188</name>
</gene>
<protein>
    <submittedName>
        <fullName evidence="1">Uncharacterized protein</fullName>
    </submittedName>
</protein>